<gene>
    <name evidence="2" type="ORF">DM48_6716</name>
</gene>
<dbReference type="AlphaFoldDB" id="A0AAW3EQW7"/>
<dbReference type="Proteomes" id="UP000029590">
    <property type="component" value="Unassembled WGS sequence"/>
</dbReference>
<dbReference type="Pfam" id="PF21841">
    <property type="entry name" value="DUF6900"/>
    <property type="match status" value="1"/>
</dbReference>
<organism evidence="2 3">
    <name type="scientific">Burkholderia gladioli</name>
    <name type="common">Pseudomonas marginata</name>
    <name type="synonym">Phytomonas marginata</name>
    <dbReference type="NCBI Taxonomy" id="28095"/>
    <lineage>
        <taxon>Bacteria</taxon>
        <taxon>Pseudomonadati</taxon>
        <taxon>Pseudomonadota</taxon>
        <taxon>Betaproteobacteria</taxon>
        <taxon>Burkholderiales</taxon>
        <taxon>Burkholderiaceae</taxon>
        <taxon>Burkholderia</taxon>
    </lineage>
</organism>
<accession>A0AAW3EQW7</accession>
<sequence length="54" mass="6078">MLEYQIAVLMEAIAQRAFGDEIEAVWNADADIEVEVASLRYALREAFDCGRSVK</sequence>
<evidence type="ECO:0000313" key="3">
    <source>
        <dbReference type="Proteomes" id="UP000029590"/>
    </source>
</evidence>
<dbReference type="RefSeq" id="WP_196251364.1">
    <property type="nucleotide sequence ID" value="NZ_KN150849.1"/>
</dbReference>
<comment type="caution">
    <text evidence="2">The sequence shown here is derived from an EMBL/GenBank/DDBJ whole genome shotgun (WGS) entry which is preliminary data.</text>
</comment>
<dbReference type="InterPro" id="IPR054195">
    <property type="entry name" value="DUF6900"/>
</dbReference>
<name>A0AAW3EQW7_BURGA</name>
<evidence type="ECO:0000313" key="2">
    <source>
        <dbReference type="EMBL" id="KGC09973.1"/>
    </source>
</evidence>
<protein>
    <recommendedName>
        <fullName evidence="1">DUF6900 domain-containing protein</fullName>
    </recommendedName>
</protein>
<feature type="domain" description="DUF6900" evidence="1">
    <location>
        <begin position="9"/>
        <end position="52"/>
    </location>
</feature>
<dbReference type="EMBL" id="JPGG01000018">
    <property type="protein sequence ID" value="KGC09973.1"/>
    <property type="molecule type" value="Genomic_DNA"/>
</dbReference>
<evidence type="ECO:0000259" key="1">
    <source>
        <dbReference type="Pfam" id="PF21841"/>
    </source>
</evidence>
<reference evidence="2 3" key="1">
    <citation type="submission" date="2014-04" db="EMBL/GenBank/DDBJ databases">
        <authorList>
            <person name="Bishop-Lilly K.A."/>
            <person name="Broomall S.M."/>
            <person name="Chain P.S."/>
            <person name="Chertkov O."/>
            <person name="Coyne S.R."/>
            <person name="Daligault H.E."/>
            <person name="Davenport K.W."/>
            <person name="Erkkila T."/>
            <person name="Frey K.G."/>
            <person name="Gibbons H.S."/>
            <person name="Gu W."/>
            <person name="Jaissle J."/>
            <person name="Johnson S.L."/>
            <person name="Koroleva G.I."/>
            <person name="Ladner J.T."/>
            <person name="Lo C.-C."/>
            <person name="Minogue T.D."/>
            <person name="Munk C."/>
            <person name="Palacios G.F."/>
            <person name="Redden C.L."/>
            <person name="Rosenzweig C.N."/>
            <person name="Scholz M.B."/>
            <person name="Teshima H."/>
            <person name="Xu Y."/>
        </authorList>
    </citation>
    <scope>NUCLEOTIDE SEQUENCE [LARGE SCALE GENOMIC DNA]</scope>
    <source>
        <strain evidence="3">gladioli</strain>
    </source>
</reference>
<proteinExistence type="predicted"/>